<evidence type="ECO:0000313" key="1">
    <source>
        <dbReference type="Proteomes" id="UP000095287"/>
    </source>
</evidence>
<protein>
    <submittedName>
        <fullName evidence="2">F-box domain-containing protein</fullName>
    </submittedName>
</protein>
<dbReference type="AlphaFoldDB" id="A0A1I7Y222"/>
<proteinExistence type="predicted"/>
<name>A0A1I7Y222_9BILA</name>
<organism evidence="1 2">
    <name type="scientific">Steinernema glaseri</name>
    <dbReference type="NCBI Taxonomy" id="37863"/>
    <lineage>
        <taxon>Eukaryota</taxon>
        <taxon>Metazoa</taxon>
        <taxon>Ecdysozoa</taxon>
        <taxon>Nematoda</taxon>
        <taxon>Chromadorea</taxon>
        <taxon>Rhabditida</taxon>
        <taxon>Tylenchina</taxon>
        <taxon>Panagrolaimomorpha</taxon>
        <taxon>Strongyloidoidea</taxon>
        <taxon>Steinernematidae</taxon>
        <taxon>Steinernema</taxon>
    </lineage>
</organism>
<keyword evidence="1" id="KW-1185">Reference proteome</keyword>
<dbReference type="Proteomes" id="UP000095287">
    <property type="component" value="Unplaced"/>
</dbReference>
<accession>A0A1I7Y222</accession>
<dbReference type="WBParaSite" id="L893_g11805.t1">
    <property type="protein sequence ID" value="L893_g11805.t1"/>
    <property type="gene ID" value="L893_g11805"/>
</dbReference>
<sequence length="328" mass="38544">MKSRNDWSSFSFGDTKLSFWPDEINSHVLPLCFGKVHIVGGSFINTALETLLERPITHITISEAQLREKNRDLFKKFIMKPSVRSVRLLSQKTLPESIENDLYEFVKKPNFLALEAPLSSIPKLVDYWNSLTTFPNHMQRVRFSQPLTTKMCKDLGPRRLANEILLECDCKDTNMRPLRHVCYYHSLPNNRSKYIELFSERPLKGATFTEICLTSGNASSITEFTDYANFAFRSSQEAFKQGDCENLKIKCIKEDYVCDWDAEKESRIREYGLMLARRYPDQIEFDLDDFDFEGDEYGDEFEDDYYYWITFAQLYRINFSPFESFEIL</sequence>
<reference evidence="2" key="1">
    <citation type="submission" date="2016-11" db="UniProtKB">
        <authorList>
            <consortium name="WormBaseParasite"/>
        </authorList>
    </citation>
    <scope>IDENTIFICATION</scope>
</reference>
<evidence type="ECO:0000313" key="2">
    <source>
        <dbReference type="WBParaSite" id="L893_g11805.t1"/>
    </source>
</evidence>